<protein>
    <submittedName>
        <fullName evidence="1">Uncharacterized protein</fullName>
    </submittedName>
</protein>
<name>A0A8J5CD44_ZINOF</name>
<sequence length="198" mass="21939">MGNCQAADVAATVVIQHRDGRLEKSYWSLPATQVMAANPGHYVAAMITSNVCRPSPSTSHHQRRKPVTYLKLLPPDDTLLIGHVYRLVSFEEVLREFASKRHVRLSRLLAKQEEKAGSSTVKGEDGYRACTTDPDSTVSAMHSQQPEEHQVEAEVDKELEELVRDMMTRSNMSSSGAARHGQWKPALESIAEVGELTS</sequence>
<dbReference type="PANTHER" id="PTHR33413">
    <property type="entry name" value="EXPRESSED PROTEIN"/>
    <property type="match status" value="1"/>
</dbReference>
<reference evidence="1 2" key="1">
    <citation type="submission" date="2020-08" db="EMBL/GenBank/DDBJ databases">
        <title>Plant Genome Project.</title>
        <authorList>
            <person name="Zhang R.-G."/>
        </authorList>
    </citation>
    <scope>NUCLEOTIDE SEQUENCE [LARGE SCALE GENOMIC DNA]</scope>
    <source>
        <tissue evidence="1">Rhizome</tissue>
    </source>
</reference>
<dbReference type="EMBL" id="JACMSC010000019">
    <property type="protein sequence ID" value="KAG6473381.1"/>
    <property type="molecule type" value="Genomic_DNA"/>
</dbReference>
<proteinExistence type="predicted"/>
<comment type="caution">
    <text evidence="1">The sequence shown here is derived from an EMBL/GenBank/DDBJ whole genome shotgun (WGS) entry which is preliminary data.</text>
</comment>
<dbReference type="Pfam" id="PF14009">
    <property type="entry name" value="PADRE"/>
    <property type="match status" value="1"/>
</dbReference>
<accession>A0A8J5CD44</accession>
<keyword evidence="2" id="KW-1185">Reference proteome</keyword>
<evidence type="ECO:0000313" key="2">
    <source>
        <dbReference type="Proteomes" id="UP000734854"/>
    </source>
</evidence>
<gene>
    <name evidence="1" type="ORF">ZIOFF_067296</name>
</gene>
<dbReference type="AlphaFoldDB" id="A0A8J5CD44"/>
<dbReference type="InterPro" id="IPR025322">
    <property type="entry name" value="PADRE_dom"/>
</dbReference>
<evidence type="ECO:0000313" key="1">
    <source>
        <dbReference type="EMBL" id="KAG6473381.1"/>
    </source>
</evidence>
<organism evidence="1 2">
    <name type="scientific">Zingiber officinale</name>
    <name type="common">Ginger</name>
    <name type="synonym">Amomum zingiber</name>
    <dbReference type="NCBI Taxonomy" id="94328"/>
    <lineage>
        <taxon>Eukaryota</taxon>
        <taxon>Viridiplantae</taxon>
        <taxon>Streptophyta</taxon>
        <taxon>Embryophyta</taxon>
        <taxon>Tracheophyta</taxon>
        <taxon>Spermatophyta</taxon>
        <taxon>Magnoliopsida</taxon>
        <taxon>Liliopsida</taxon>
        <taxon>Zingiberales</taxon>
        <taxon>Zingiberaceae</taxon>
        <taxon>Zingiber</taxon>
    </lineage>
</organism>
<dbReference type="PANTHER" id="PTHR33413:SF1">
    <property type="entry name" value="EXPRESSED PROTEIN"/>
    <property type="match status" value="1"/>
</dbReference>
<dbReference type="Proteomes" id="UP000734854">
    <property type="component" value="Unassembled WGS sequence"/>
</dbReference>